<organism evidence="2 3">
    <name type="scientific">Thermomonospora umbrina</name>
    <dbReference type="NCBI Taxonomy" id="111806"/>
    <lineage>
        <taxon>Bacteria</taxon>
        <taxon>Bacillati</taxon>
        <taxon>Actinomycetota</taxon>
        <taxon>Actinomycetes</taxon>
        <taxon>Streptosporangiales</taxon>
        <taxon>Thermomonosporaceae</taxon>
        <taxon>Thermomonospora</taxon>
    </lineage>
</organism>
<dbReference type="AlphaFoldDB" id="A0A3D9T655"/>
<feature type="compositionally biased region" description="Basic and acidic residues" evidence="1">
    <location>
        <begin position="70"/>
        <end position="79"/>
    </location>
</feature>
<protein>
    <submittedName>
        <fullName evidence="2">Uncharacterized protein</fullName>
    </submittedName>
</protein>
<name>A0A3D9T655_9ACTN</name>
<dbReference type="Proteomes" id="UP000256661">
    <property type="component" value="Unassembled WGS sequence"/>
</dbReference>
<proteinExistence type="predicted"/>
<feature type="region of interest" description="Disordered" evidence="1">
    <location>
        <begin position="67"/>
        <end position="92"/>
    </location>
</feature>
<accession>A0A3D9T655</accession>
<evidence type="ECO:0000313" key="2">
    <source>
        <dbReference type="EMBL" id="REF00726.1"/>
    </source>
</evidence>
<evidence type="ECO:0000313" key="3">
    <source>
        <dbReference type="Proteomes" id="UP000256661"/>
    </source>
</evidence>
<comment type="caution">
    <text evidence="2">The sequence shown here is derived from an EMBL/GenBank/DDBJ whole genome shotgun (WGS) entry which is preliminary data.</text>
</comment>
<reference evidence="2 3" key="1">
    <citation type="submission" date="2018-08" db="EMBL/GenBank/DDBJ databases">
        <title>Sequencing the genomes of 1000 actinobacteria strains.</title>
        <authorList>
            <person name="Klenk H.-P."/>
        </authorList>
    </citation>
    <scope>NUCLEOTIDE SEQUENCE [LARGE SCALE GENOMIC DNA]</scope>
    <source>
        <strain evidence="2 3">DSM 43927</strain>
    </source>
</reference>
<gene>
    <name evidence="2" type="ORF">DFJ69_6300</name>
</gene>
<dbReference type="EMBL" id="QTTT01000001">
    <property type="protein sequence ID" value="REF00726.1"/>
    <property type="molecule type" value="Genomic_DNA"/>
</dbReference>
<evidence type="ECO:0000256" key="1">
    <source>
        <dbReference type="SAM" id="MobiDB-lite"/>
    </source>
</evidence>
<sequence>MDWKGGSGEVNNGVPRRRQIQQFGGICPVRSEVVDAYPLVGRDCDWCGAWMEYSGRGRPRRYCSKSCRNRGSEVRRRPTEPTAPTGPGLTEEQTRQMAVLTGDLLRPPVTARDWAALLDDLADDLAAGPLRTKHFDHRHLYAGLVRALTALDEAHPGGLDSLARR</sequence>
<keyword evidence="3" id="KW-1185">Reference proteome</keyword>